<protein>
    <submittedName>
        <fullName evidence="1">D(-)-tartrate dehydratase</fullName>
        <ecNumber evidence="1">4.2.1.81</ecNumber>
    </submittedName>
</protein>
<dbReference type="EC" id="4.2.1.81" evidence="1"/>
<dbReference type="AlphaFoldDB" id="A0A2S8BML1"/>
<comment type="caution">
    <text evidence="1">The sequence shown here is derived from an EMBL/GenBank/DDBJ whole genome shotgun (WGS) entry which is preliminary data.</text>
</comment>
<proteinExistence type="predicted"/>
<sequence>MSPYGLRWYEEPGDPLDFELNRQVIECYDGAVATGENLFSVAT</sequence>
<reference evidence="1 2" key="1">
    <citation type="journal article" date="2017" name="Int. J. Syst. Evol. Microbiol.">
        <title>Mycobacterium talmoniae sp. nov., a slowly growing mycobacterium isolated from human respiratory samples.</title>
        <authorList>
            <person name="Davidson R.M."/>
            <person name="DeGroote M.A."/>
            <person name="Marola J.L."/>
            <person name="Buss S."/>
            <person name="Jones V."/>
            <person name="McNeil M.R."/>
            <person name="Freifeld A.G."/>
            <person name="Elaine Epperson L."/>
            <person name="Hasan N.A."/>
            <person name="Jackson M."/>
            <person name="Iwen P.C."/>
            <person name="Salfinger M."/>
            <person name="Strong M."/>
        </authorList>
    </citation>
    <scope>NUCLEOTIDE SEQUENCE [LARGE SCALE GENOMIC DNA]</scope>
    <source>
        <strain evidence="1 2">ATCC BAA-2683</strain>
    </source>
</reference>
<dbReference type="InterPro" id="IPR036849">
    <property type="entry name" value="Enolase-like_C_sf"/>
</dbReference>
<dbReference type="SUPFAM" id="SSF51604">
    <property type="entry name" value="Enolase C-terminal domain-like"/>
    <property type="match status" value="1"/>
</dbReference>
<dbReference type="Gene3D" id="3.20.20.120">
    <property type="entry name" value="Enolase-like C-terminal domain"/>
    <property type="match status" value="1"/>
</dbReference>
<keyword evidence="1" id="KW-0456">Lyase</keyword>
<evidence type="ECO:0000313" key="1">
    <source>
        <dbReference type="EMBL" id="PQM47865.1"/>
    </source>
</evidence>
<name>A0A2S8BML1_9MYCO</name>
<gene>
    <name evidence="1" type="primary">tarD_2</name>
    <name evidence="1" type="ORF">C1Y40_01925</name>
</gene>
<evidence type="ECO:0000313" key="2">
    <source>
        <dbReference type="Proteomes" id="UP000238296"/>
    </source>
</evidence>
<dbReference type="EMBL" id="PPEA01000264">
    <property type="protein sequence ID" value="PQM47865.1"/>
    <property type="molecule type" value="Genomic_DNA"/>
</dbReference>
<accession>A0A2S8BML1</accession>
<dbReference type="Proteomes" id="UP000238296">
    <property type="component" value="Unassembled WGS sequence"/>
</dbReference>
<organism evidence="1 2">
    <name type="scientific">Mycobacterium talmoniae</name>
    <dbReference type="NCBI Taxonomy" id="1858794"/>
    <lineage>
        <taxon>Bacteria</taxon>
        <taxon>Bacillati</taxon>
        <taxon>Actinomycetota</taxon>
        <taxon>Actinomycetes</taxon>
        <taxon>Mycobacteriales</taxon>
        <taxon>Mycobacteriaceae</taxon>
        <taxon>Mycobacterium</taxon>
    </lineage>
</organism>
<dbReference type="GO" id="GO:0047808">
    <property type="term" value="F:D(-)-tartrate dehydratase activity"/>
    <property type="evidence" value="ECO:0007669"/>
    <property type="project" value="UniProtKB-EC"/>
</dbReference>